<dbReference type="Proteomes" id="UP000035900">
    <property type="component" value="Unassembled WGS sequence"/>
</dbReference>
<gene>
    <name evidence="2" type="ORF">ACM44_01580</name>
</gene>
<proteinExistence type="predicted"/>
<feature type="chain" id="PRO_5005289592" evidence="1">
    <location>
        <begin position="25"/>
        <end position="265"/>
    </location>
</feature>
<evidence type="ECO:0000313" key="2">
    <source>
        <dbReference type="EMBL" id="KMQ72458.1"/>
    </source>
</evidence>
<dbReference type="SMART" id="SM00028">
    <property type="entry name" value="TPR"/>
    <property type="match status" value="4"/>
</dbReference>
<protein>
    <submittedName>
        <fullName evidence="2">Uncharacterized protein</fullName>
    </submittedName>
</protein>
<feature type="signal peptide" evidence="1">
    <location>
        <begin position="1"/>
        <end position="24"/>
    </location>
</feature>
<evidence type="ECO:0000256" key="1">
    <source>
        <dbReference type="SAM" id="SignalP"/>
    </source>
</evidence>
<dbReference type="AlphaFoldDB" id="A0A0J7J228"/>
<keyword evidence="1" id="KW-0732">Signal</keyword>
<sequence>MKKILIMILTFVSLSSLLSQQNQSDYFLGNRTYCKKPDDERINKIYPLGIKAVQQNLYIGAAFKIFSEVIQKDNSFCDAYFWAGYTLRLSNMENDAVIFYHAADSLAQNRSIEFKQNLATLSMKVGRINLSRKKFEEMTKYFPDNPEGYYGIGLTSLFIEDYVNGLENINIAEKKYKSSNSDCQSLKAVLLTLNEKYEEAIPYFENVESYFKKDDTFNGYYALCLKQLGIKNSDRKMINKAQKYYEKVQNKNGLPEMVKKTLGGG</sequence>
<evidence type="ECO:0000313" key="3">
    <source>
        <dbReference type="Proteomes" id="UP000035900"/>
    </source>
</evidence>
<dbReference type="InterPro" id="IPR019734">
    <property type="entry name" value="TPR_rpt"/>
</dbReference>
<organism evidence="2 3">
    <name type="scientific">Chryseobacterium koreense CCUG 49689</name>
    <dbReference type="NCBI Taxonomy" id="1304281"/>
    <lineage>
        <taxon>Bacteria</taxon>
        <taxon>Pseudomonadati</taxon>
        <taxon>Bacteroidota</taxon>
        <taxon>Flavobacteriia</taxon>
        <taxon>Flavobacteriales</taxon>
        <taxon>Weeksellaceae</taxon>
        <taxon>Chryseobacterium group</taxon>
        <taxon>Chryseobacterium</taxon>
    </lineage>
</organism>
<dbReference type="STRING" id="1304281.ACM44_01580"/>
<dbReference type="SUPFAM" id="SSF48452">
    <property type="entry name" value="TPR-like"/>
    <property type="match status" value="1"/>
</dbReference>
<reference evidence="2 3" key="1">
    <citation type="journal article" date="2004" name="Int. J. Syst. Evol. Microbiol.">
        <title>Kaistella koreensis gen. nov., sp. nov., a novel member of the Chryseobacterium-Bergeyella-Riemerella branch.</title>
        <authorList>
            <person name="Kim M.K."/>
            <person name="Im W.T."/>
            <person name="Shin Y.K."/>
            <person name="Lim J.H."/>
            <person name="Kim S.H."/>
            <person name="Lee B.C."/>
            <person name="Park M.Y."/>
            <person name="Lee K.Y."/>
            <person name="Lee S.T."/>
        </authorList>
    </citation>
    <scope>NUCLEOTIDE SEQUENCE [LARGE SCALE GENOMIC DNA]</scope>
    <source>
        <strain evidence="2 3">CCUG 49689</strain>
    </source>
</reference>
<accession>A0A0J7J228</accession>
<name>A0A0J7J228_9FLAO</name>
<dbReference type="EMBL" id="LFNG01000002">
    <property type="protein sequence ID" value="KMQ72458.1"/>
    <property type="molecule type" value="Genomic_DNA"/>
</dbReference>
<dbReference type="InterPro" id="IPR011990">
    <property type="entry name" value="TPR-like_helical_dom_sf"/>
</dbReference>
<keyword evidence="3" id="KW-1185">Reference proteome</keyword>
<comment type="caution">
    <text evidence="2">The sequence shown here is derived from an EMBL/GenBank/DDBJ whole genome shotgun (WGS) entry which is preliminary data.</text>
</comment>
<dbReference type="Gene3D" id="1.25.40.10">
    <property type="entry name" value="Tetratricopeptide repeat domain"/>
    <property type="match status" value="2"/>
</dbReference>
<dbReference type="PATRIC" id="fig|1304281.5.peg.335"/>